<accession>A0ABM1A432</accession>
<feature type="region of interest" description="Disordered" evidence="2">
    <location>
        <begin position="73"/>
        <end position="122"/>
    </location>
</feature>
<evidence type="ECO:0000256" key="1">
    <source>
        <dbReference type="SAM" id="Coils"/>
    </source>
</evidence>
<feature type="coiled-coil region" evidence="1">
    <location>
        <begin position="1612"/>
        <end position="1712"/>
    </location>
</feature>
<dbReference type="Proteomes" id="UP000694888">
    <property type="component" value="Unplaced"/>
</dbReference>
<reference evidence="4" key="1">
    <citation type="submission" date="2025-08" db="UniProtKB">
        <authorList>
            <consortium name="RefSeq"/>
        </authorList>
    </citation>
    <scope>IDENTIFICATION</scope>
</reference>
<keyword evidence="1" id="KW-0175">Coiled coil</keyword>
<feature type="compositionally biased region" description="Polar residues" evidence="2">
    <location>
        <begin position="97"/>
        <end position="109"/>
    </location>
</feature>
<feature type="compositionally biased region" description="Basic and acidic residues" evidence="2">
    <location>
        <begin position="172"/>
        <end position="183"/>
    </location>
</feature>
<protein>
    <submittedName>
        <fullName evidence="4">Early endosome antigen 1 isoform X1</fullName>
    </submittedName>
</protein>
<evidence type="ECO:0000313" key="3">
    <source>
        <dbReference type="Proteomes" id="UP000694888"/>
    </source>
</evidence>
<gene>
    <name evidence="4" type="primary">LOC101852780</name>
</gene>
<feature type="compositionally biased region" description="Polar residues" evidence="2">
    <location>
        <begin position="288"/>
        <end position="318"/>
    </location>
</feature>
<proteinExistence type="predicted"/>
<dbReference type="RefSeq" id="XP_012940417.1">
    <property type="nucleotide sequence ID" value="XM_013084963.1"/>
</dbReference>
<name>A0ABM1A432_APLCA</name>
<feature type="compositionally biased region" description="Basic residues" evidence="2">
    <location>
        <begin position="77"/>
        <end position="87"/>
    </location>
</feature>
<feature type="region of interest" description="Disordered" evidence="2">
    <location>
        <begin position="284"/>
        <end position="318"/>
    </location>
</feature>
<feature type="coiled-coil region" evidence="1">
    <location>
        <begin position="879"/>
        <end position="1009"/>
    </location>
</feature>
<keyword evidence="3" id="KW-1185">Reference proteome</keyword>
<feature type="compositionally biased region" description="Low complexity" evidence="2">
    <location>
        <begin position="550"/>
        <end position="564"/>
    </location>
</feature>
<feature type="coiled-coil region" evidence="1">
    <location>
        <begin position="1093"/>
        <end position="1365"/>
    </location>
</feature>
<dbReference type="GeneID" id="101852780"/>
<feature type="region of interest" description="Disordered" evidence="2">
    <location>
        <begin position="831"/>
        <end position="852"/>
    </location>
</feature>
<sequence length="1836" mass="205074">MEFQVFHDVLSNKENGVAGTKNKVIPNQETNSYPARTPLQDVRNKRIKDVLSGTSEVQKSDHRLEALDLLTQETPKKQRNKAVRSRRSCFASFDTHPPSSELSSVTLPQQVEEEPDCPPHEPLMSLKSLRPDDDGVVASTSKSNRVVVLDTVPELSLDQDCLGASTSNPRSDCTELERDESREISESVIEVGGEITLGASQDATKGQGEEGPNFEDNPHLPVIAVVERETDELVEMIVNECASELQQLSKSLAECSVGSLTTQVFSPSSAHYDHPYSQIYQKEASREQIASSTPLHKSMTEIPSSSKQSGLSVQTGNPMCSSTPVLHLQAALTSRAQRLLLPSPCLADGNLSTTEAEEQHVGGDNLRSHTAAPPCSPMGSTDNFWKGEADARQSFSTSLNELMNMSANLFQEKLEAQELSTMIEAYLLNTPAGGKKEEVSLSSSSVNRLLELDLTQSAPDERVGCDVSDHCVGESFSSDAESFAVIPPSPNIRCVNVGSTAFQQMTDKTKDLNEFADINIVNSDLVMFTPKRKHNDLSSSLQKNHESESRISNSSQNSSLPPSVLPLLNDSVKIHNSCQPSEVQGVSAVQMVEPSDFTEHCSHPEDDEGTSDRAGSITEDIVSHGLSVHIGSAMGYHSLSTPTPDTFSNCSTGSSFQTDSFYTSAITKENQEMEKSTGIEFFSSVCTHQANPTTHECTDNLVLTDPAIWEMVNRSMVTDRALREMVNRSMETDPTVQEMVNRSMVTDPTLQEMVNRSMVTDHAVQEMVNRSMVTDHTEQEMVNKSLMTDPTLQEMMNRSMMTEEDFSARTTDTRDLSVLAMVEALNKQTMTERHEMVDTGSGMTPVKLNKPGRRLPVLSSRMTAEDVRRQHPRAVANQLETTMAANQRLEKEVKATSHERNRLQASLKECRGKLTSSEKQLVELRDNHTQDIALLEQLHEEALSGLQKCVEEKQNRIYQLEQELSQSSEMLRTAETSLSASVADLEQACESLELSRQEAEKRHAEEIERMQAEFAKNSYKDQFETSMKVIRELQTEREEFLGLMDDIEGASAMQFRLRDSLHHLARKTKKTVEDHAMLHRQLLSENESMRQSMASVQVDRDVAQAENRDLQEDLQHLNDIIQRSNNSLIELEKLYAATSQDLMDSQTHADRLNEELVEASEALDGLLTTKEVLTQQLSEQQDSETLACQALQESQEQLAEMEQLLDEKAALLSASQSEKEKLKADHLSMISKLELYIQNLQHTLDSWEIDREVHEEEMTEVREHLFESEKREKVMKKELVALRTVKATTQEEKSLLEELQNTNQFLEAEKQLYLDSITDFRTKLEAETELAASSRKLIEALESNNTELQNSNKQLQSDLTLAEEELTSRSSDAEASLSLIDNLEQKMDSVLSAVQKKFGIDVKVELAKDRVFANRRSGSANGDRRSLVSAVLSRAASSAPSPSAYKATPSPRLKQSNVEFGASLGRRNGKEAAAMISSSHSQSFCGAAENSRLDISTQKSQSFSEPFDSVMNRLFSNRSNNDSLQLPGSAKKESSLSPDEIDKSVAGFARIRSIPSTLDRSLETSRRINTTAGSSSSFLGLSDSADSQPVLEKVKSIDRIFTMILKAMNMAERASELTIRDLREDLEVLRNKLRFTESEEQKKSEQLTEVNAQVKELNARVVGMTNSMMNFQDQSYKINELEEEKEDLTLKLRHLEGEKTLLSNQLEEVIAKMDSGTAGKRPDGTHMREIVALKKKIYELQVSSADELIRNRELGEKAMKRMKILENNWQKAETDVARFDELVENIRKVCIKHQSRNTHPALLDIVRWIDGRQGQDTPSQARSYGPMETSAVRRKL</sequence>
<organism evidence="3 4">
    <name type="scientific">Aplysia californica</name>
    <name type="common">California sea hare</name>
    <dbReference type="NCBI Taxonomy" id="6500"/>
    <lineage>
        <taxon>Eukaryota</taxon>
        <taxon>Metazoa</taxon>
        <taxon>Spiralia</taxon>
        <taxon>Lophotrochozoa</taxon>
        <taxon>Mollusca</taxon>
        <taxon>Gastropoda</taxon>
        <taxon>Heterobranchia</taxon>
        <taxon>Euthyneura</taxon>
        <taxon>Tectipleura</taxon>
        <taxon>Aplysiida</taxon>
        <taxon>Aplysioidea</taxon>
        <taxon>Aplysiidae</taxon>
        <taxon>Aplysia</taxon>
    </lineage>
</organism>
<evidence type="ECO:0000256" key="2">
    <source>
        <dbReference type="SAM" id="MobiDB-lite"/>
    </source>
</evidence>
<feature type="region of interest" description="Disordered" evidence="2">
    <location>
        <begin position="536"/>
        <end position="564"/>
    </location>
</feature>
<evidence type="ECO:0000313" key="4">
    <source>
        <dbReference type="RefSeq" id="XP_012940417.1"/>
    </source>
</evidence>
<feature type="region of interest" description="Disordered" evidence="2">
    <location>
        <begin position="1518"/>
        <end position="1539"/>
    </location>
</feature>
<feature type="region of interest" description="Disordered" evidence="2">
    <location>
        <begin position="160"/>
        <end position="183"/>
    </location>
</feature>